<reference evidence="1 2" key="1">
    <citation type="journal article" date="2021" name="Hortic Res">
        <title>High-quality reference genome and annotation aids understanding of berry development for evergreen blueberry (Vaccinium darrowii).</title>
        <authorList>
            <person name="Yu J."/>
            <person name="Hulse-Kemp A.M."/>
            <person name="Babiker E."/>
            <person name="Staton M."/>
        </authorList>
    </citation>
    <scope>NUCLEOTIDE SEQUENCE [LARGE SCALE GENOMIC DNA]</scope>
    <source>
        <strain evidence="2">cv. NJ 8807/NJ 8810</strain>
        <tissue evidence="1">Young leaf</tissue>
    </source>
</reference>
<comment type="caution">
    <text evidence="1">The sequence shown here is derived from an EMBL/GenBank/DDBJ whole genome shotgun (WGS) entry which is preliminary data.</text>
</comment>
<organism evidence="1 2">
    <name type="scientific">Vaccinium darrowii</name>
    <dbReference type="NCBI Taxonomy" id="229202"/>
    <lineage>
        <taxon>Eukaryota</taxon>
        <taxon>Viridiplantae</taxon>
        <taxon>Streptophyta</taxon>
        <taxon>Embryophyta</taxon>
        <taxon>Tracheophyta</taxon>
        <taxon>Spermatophyta</taxon>
        <taxon>Magnoliopsida</taxon>
        <taxon>eudicotyledons</taxon>
        <taxon>Gunneridae</taxon>
        <taxon>Pentapetalae</taxon>
        <taxon>asterids</taxon>
        <taxon>Ericales</taxon>
        <taxon>Ericaceae</taxon>
        <taxon>Vaccinioideae</taxon>
        <taxon>Vaccinieae</taxon>
        <taxon>Vaccinium</taxon>
    </lineage>
</organism>
<evidence type="ECO:0000313" key="1">
    <source>
        <dbReference type="EMBL" id="KAH7847931.1"/>
    </source>
</evidence>
<proteinExistence type="predicted"/>
<accession>A0ACB7Y3G1</accession>
<keyword evidence="2" id="KW-1185">Reference proteome</keyword>
<gene>
    <name evidence="1" type="ORF">Vadar_031757</name>
</gene>
<evidence type="ECO:0000313" key="2">
    <source>
        <dbReference type="Proteomes" id="UP000828048"/>
    </source>
</evidence>
<name>A0ACB7Y3G1_9ERIC</name>
<sequence>MKLVKQIRDVVSEAGNIVRQFVVDSVKADASYSLRDVKKEIKTLTDEVMQIYDHNTYDINGFGITELKHSSTGSGGIGGSGSSRGRHTSKLGEGKVVVGFEKEVETLIQRLDNKGVGLEIISIIGAAGGGKSTLAREVYEHPFTSHTFEIRAWVNVSHDYDAKPKKKELLIGILKSASPKKHEDEDEDYEKSNGDQLGEEVHKCLKAGDSISPFEGDLWRMVCLGFHELFFFWIPCFAPCFAIDAALDQGRYIYTIKLPHNIFKMVELRHLYSKKGIFKYHLSYISSKKATRNPSKLNSLQTLHPICPCKDCRSFLVRTPNLKKLGFYGQLFSRGGVLKLPDVAFLKCLETLSFINSGFFYKHISSLPARLKLPPTIRRLTLKHTFLKWEELSILQTLPSLEVLKLLMYACEGQVWNANELEGFFQLKYLRFEYLNIVEWNATEDQFPRLEVLVLRHCRKLKGIPIDFANLNELRKIELDWCTRSAEDSAREIQEEQRNKKGDDDCLHLLSTQPLDLSCIFSTCNLSVGVIGKSGGSMVIWSMGERLGLEFKRYV</sequence>
<dbReference type="EMBL" id="CM037155">
    <property type="protein sequence ID" value="KAH7847931.1"/>
    <property type="molecule type" value="Genomic_DNA"/>
</dbReference>
<dbReference type="Proteomes" id="UP000828048">
    <property type="component" value="Chromosome 5"/>
</dbReference>
<protein>
    <submittedName>
        <fullName evidence="1">Uncharacterized protein</fullName>
    </submittedName>
</protein>